<dbReference type="Proteomes" id="UP000250919">
    <property type="component" value="Unassembled WGS sequence"/>
</dbReference>
<dbReference type="EMBL" id="NSCM01000019">
    <property type="protein sequence ID" value="RAX11930.1"/>
    <property type="molecule type" value="Genomic_DNA"/>
</dbReference>
<dbReference type="AlphaFoldDB" id="A0A329X7J6"/>
<evidence type="ECO:0000313" key="1">
    <source>
        <dbReference type="EMBL" id="RAX11930.1"/>
    </source>
</evidence>
<proteinExistence type="predicted"/>
<accession>A0A329X7J6</accession>
<protein>
    <submittedName>
        <fullName evidence="1">Uncharacterized protein</fullName>
    </submittedName>
</protein>
<name>A0A329X7J6_9GAMM</name>
<sequence>MTYFTYRHSSDLIDLVEQSVDHTTLCLSIFWGFLSAIKRAVLFLTYQLNLGAERKAAIFLNKKYIN</sequence>
<reference evidence="1 2" key="1">
    <citation type="journal article" date="2018" name="Int. J. Syst. Evol. Microbiol.">
        <title>Whole-genome-based revisit of Photorhabdus phylogeny: proposal for the elevation of most Photorhabdus subspecies to the species level and description of one novel species Photorhabdus bodei sp. nov., and one novel subspecies Photorhabdus laumondii subsp. clarkei subsp. nov.</title>
        <authorList>
            <person name="Machado R.A.R."/>
            <person name="Wuthrich D."/>
            <person name="Kuhnert P."/>
            <person name="Arce C.C.M."/>
            <person name="Thonen L."/>
            <person name="Ruiz C."/>
            <person name="Zhang X."/>
            <person name="Robert C.A.M."/>
            <person name="Karimi J."/>
            <person name="Kamali S."/>
            <person name="Ma J."/>
            <person name="Bruggmann R."/>
            <person name="Erb M."/>
        </authorList>
    </citation>
    <scope>NUCLEOTIDE SEQUENCE [LARGE SCALE GENOMIC DNA]</scope>
    <source>
        <strain evidence="1 2">LJ24-63</strain>
    </source>
</reference>
<evidence type="ECO:0000313" key="2">
    <source>
        <dbReference type="Proteomes" id="UP000250919"/>
    </source>
</evidence>
<comment type="caution">
    <text evidence="1">The sequence shown here is derived from an EMBL/GenBank/DDBJ whole genome shotgun (WGS) entry which is preliminary data.</text>
</comment>
<organism evidence="1 2">
    <name type="scientific">Photorhabdus bodei</name>
    <dbReference type="NCBI Taxonomy" id="2029681"/>
    <lineage>
        <taxon>Bacteria</taxon>
        <taxon>Pseudomonadati</taxon>
        <taxon>Pseudomonadota</taxon>
        <taxon>Gammaproteobacteria</taxon>
        <taxon>Enterobacterales</taxon>
        <taxon>Morganellaceae</taxon>
        <taxon>Photorhabdus</taxon>
    </lineage>
</organism>
<gene>
    <name evidence="1" type="ORF">CKY02_12530</name>
</gene>